<accession>A0A481ZBI3</accession>
<dbReference type="EMBL" id="MK500592">
    <property type="protein sequence ID" value="QBK93264.1"/>
    <property type="molecule type" value="Genomic_DNA"/>
</dbReference>
<name>A0A481ZBI3_9VIRU</name>
<sequence>MNSFVYVLDVLNDVECISNIILAHLKTIYPTVTDIINYSFEDGVMFVPLIGTEYLYEDLDYVDYEKYRGMIPIVDCGLMRYILGKFSIEGHYLGKIVLLESDVDKVNEEIEYLRSECYFAPDVDSPQHVSLYSELASLWGTEVILKEYDYIVLKGCERLLDYVPSVKEFFERWRDIFPKIPKLLVNDEASTYSSLYQLELDETSKLDESNNRDEIPLELTSSDVEVNVYKDMNMTRIDVRDKDIFDFNYYDRSVEQVKEDWVSGNLLTDHCKVMIRELGILSFYTLKRD</sequence>
<reference evidence="1" key="1">
    <citation type="journal article" date="2019" name="MBio">
        <title>Virus Genomes from Deep Sea Sediments Expand the Ocean Megavirome and Support Independent Origins of Viral Gigantism.</title>
        <authorList>
            <person name="Backstrom D."/>
            <person name="Yutin N."/>
            <person name="Jorgensen S.L."/>
            <person name="Dharamshi J."/>
            <person name="Homa F."/>
            <person name="Zaremba-Niedwiedzka K."/>
            <person name="Spang A."/>
            <person name="Wolf Y.I."/>
            <person name="Koonin E.V."/>
            <person name="Ettema T.J."/>
        </authorList>
    </citation>
    <scope>NUCLEOTIDE SEQUENCE</scope>
</reference>
<protein>
    <submittedName>
        <fullName evidence="1">Uncharacterized protein</fullName>
    </submittedName>
</protein>
<gene>
    <name evidence="1" type="ORF">LCPAC403_03980</name>
</gene>
<proteinExistence type="predicted"/>
<organism evidence="1">
    <name type="scientific">Pithovirus LCPAC403</name>
    <dbReference type="NCBI Taxonomy" id="2506596"/>
    <lineage>
        <taxon>Viruses</taxon>
        <taxon>Pithoviruses</taxon>
    </lineage>
</organism>
<evidence type="ECO:0000313" key="1">
    <source>
        <dbReference type="EMBL" id="QBK93264.1"/>
    </source>
</evidence>